<reference evidence="1 2" key="1">
    <citation type="submission" date="2016-10" db="EMBL/GenBank/DDBJ databases">
        <authorList>
            <person name="de Groot N.N."/>
        </authorList>
    </citation>
    <scope>NUCLEOTIDE SEQUENCE [LARGE SCALE GENOMIC DNA]</scope>
    <source>
        <strain evidence="1 2">CGMCC 1.3442</strain>
    </source>
</reference>
<gene>
    <name evidence="1" type="ORF">SAMN05216498_1501</name>
</gene>
<dbReference type="Proteomes" id="UP000199334">
    <property type="component" value="Unassembled WGS sequence"/>
</dbReference>
<evidence type="ECO:0000313" key="1">
    <source>
        <dbReference type="EMBL" id="SDN10962.1"/>
    </source>
</evidence>
<dbReference type="STRING" id="237069.SAMN05216498_1501"/>
<dbReference type="EMBL" id="FNIG01000002">
    <property type="protein sequence ID" value="SDN10962.1"/>
    <property type="molecule type" value="Genomic_DNA"/>
</dbReference>
<dbReference type="RefSeq" id="WP_093855971.1">
    <property type="nucleotide sequence ID" value="NZ_BJVZ01000041.1"/>
</dbReference>
<name>A0A1G9YPL4_9BACI</name>
<protein>
    <recommendedName>
        <fullName evidence="3">WYL domain-containing protein</fullName>
    </recommendedName>
</protein>
<accession>A0A1G9YPL4</accession>
<proteinExistence type="predicted"/>
<evidence type="ECO:0000313" key="2">
    <source>
        <dbReference type="Proteomes" id="UP000199334"/>
    </source>
</evidence>
<dbReference type="AlphaFoldDB" id="A0A1G9YPL4"/>
<keyword evidence="2" id="KW-1185">Reference proteome</keyword>
<organism evidence="1 2">
    <name type="scientific">Tenuibacillus multivorans</name>
    <dbReference type="NCBI Taxonomy" id="237069"/>
    <lineage>
        <taxon>Bacteria</taxon>
        <taxon>Bacillati</taxon>
        <taxon>Bacillota</taxon>
        <taxon>Bacilli</taxon>
        <taxon>Bacillales</taxon>
        <taxon>Bacillaceae</taxon>
        <taxon>Tenuibacillus</taxon>
    </lineage>
</organism>
<evidence type="ECO:0008006" key="3">
    <source>
        <dbReference type="Google" id="ProtNLM"/>
    </source>
</evidence>
<sequence length="73" mass="8748">MDHLLHRALENKARLEMIYVDEQGRYSQRVIRVVKINTHDFLAFCYTKRAVRLFKKDQVLSVLLLKQGKRFEA</sequence>
<dbReference type="OrthoDB" id="2112405at2"/>